<protein>
    <submittedName>
        <fullName evidence="2">Uncharacterized protein</fullName>
    </submittedName>
</protein>
<evidence type="ECO:0000313" key="2">
    <source>
        <dbReference type="EMBL" id="KEO90889.1"/>
    </source>
</evidence>
<dbReference type="Proteomes" id="UP000027647">
    <property type="component" value="Unassembled WGS sequence"/>
</dbReference>
<dbReference type="EMBL" id="JMIW01000002">
    <property type="protein sequence ID" value="KEO90889.1"/>
    <property type="molecule type" value="Genomic_DNA"/>
</dbReference>
<reference evidence="2 3" key="1">
    <citation type="submission" date="2014-04" db="EMBL/GenBank/DDBJ databases">
        <title>A comprehensive comparison of genomes of Erythrobacter spp. strains.</title>
        <authorList>
            <person name="Zheng Q."/>
        </authorList>
    </citation>
    <scope>NUCLEOTIDE SEQUENCE [LARGE SCALE GENOMIC DNA]</scope>
    <source>
        <strain evidence="2 3">DSM 6997</strain>
    </source>
</reference>
<dbReference type="AlphaFoldDB" id="A0A074MBQ7"/>
<name>A0A074MBQ7_ERYLO</name>
<organism evidence="2 3">
    <name type="scientific">Erythrobacter longus</name>
    <dbReference type="NCBI Taxonomy" id="1044"/>
    <lineage>
        <taxon>Bacteria</taxon>
        <taxon>Pseudomonadati</taxon>
        <taxon>Pseudomonadota</taxon>
        <taxon>Alphaproteobacteria</taxon>
        <taxon>Sphingomonadales</taxon>
        <taxon>Erythrobacteraceae</taxon>
        <taxon>Erythrobacter/Porphyrobacter group</taxon>
        <taxon>Erythrobacter</taxon>
    </lineage>
</organism>
<feature type="transmembrane region" description="Helical" evidence="1">
    <location>
        <begin position="13"/>
        <end position="33"/>
    </location>
</feature>
<dbReference type="OrthoDB" id="7585827at2"/>
<evidence type="ECO:0000256" key="1">
    <source>
        <dbReference type="SAM" id="Phobius"/>
    </source>
</evidence>
<keyword evidence="1" id="KW-0472">Membrane</keyword>
<keyword evidence="1" id="KW-1133">Transmembrane helix</keyword>
<dbReference type="eggNOG" id="ENOG502ZZJH">
    <property type="taxonomic scope" value="Bacteria"/>
</dbReference>
<comment type="caution">
    <text evidence="2">The sequence shown here is derived from an EMBL/GenBank/DDBJ whole genome shotgun (WGS) entry which is preliminary data.</text>
</comment>
<gene>
    <name evidence="2" type="ORF">EH31_07580</name>
</gene>
<dbReference type="STRING" id="1044.EH31_07580"/>
<proteinExistence type="predicted"/>
<sequence length="80" mass="8580">MEFMNPLTFASDAALLAFAGLTCWALAGVCLVMDKLREKHRSLDRLERVGFVPWTGLFLGLAIIGGGCLAMSLPVVLGNL</sequence>
<accession>A0A074MBQ7</accession>
<keyword evidence="3" id="KW-1185">Reference proteome</keyword>
<evidence type="ECO:0000313" key="3">
    <source>
        <dbReference type="Proteomes" id="UP000027647"/>
    </source>
</evidence>
<keyword evidence="1" id="KW-0812">Transmembrane</keyword>
<feature type="transmembrane region" description="Helical" evidence="1">
    <location>
        <begin position="54"/>
        <end position="77"/>
    </location>
</feature>